<dbReference type="AlphaFoldDB" id="A0A699Q8R9"/>
<protein>
    <submittedName>
        <fullName evidence="1">Uncharacterized protein</fullName>
    </submittedName>
</protein>
<proteinExistence type="predicted"/>
<sequence length="136" mass="16384">MIYKKNVDFIELLWEDFTFQIENRDHKKQENMYFPRFTKTIIHIFITKDKLISMRNRMFMHTSPDDRILGPMRFVSRSDDFQVYGALLPKRMTNQHMRDSNAYKTYLAYATGEASPKMKRKIRKHVSPSIKRTLVT</sequence>
<comment type="caution">
    <text evidence="1">The sequence shown here is derived from an EMBL/GenBank/DDBJ whole genome shotgun (WGS) entry which is preliminary data.</text>
</comment>
<gene>
    <name evidence="1" type="ORF">Tci_838038</name>
</gene>
<organism evidence="1">
    <name type="scientific">Tanacetum cinerariifolium</name>
    <name type="common">Dalmatian daisy</name>
    <name type="synonym">Chrysanthemum cinerariifolium</name>
    <dbReference type="NCBI Taxonomy" id="118510"/>
    <lineage>
        <taxon>Eukaryota</taxon>
        <taxon>Viridiplantae</taxon>
        <taxon>Streptophyta</taxon>
        <taxon>Embryophyta</taxon>
        <taxon>Tracheophyta</taxon>
        <taxon>Spermatophyta</taxon>
        <taxon>Magnoliopsida</taxon>
        <taxon>eudicotyledons</taxon>
        <taxon>Gunneridae</taxon>
        <taxon>Pentapetalae</taxon>
        <taxon>asterids</taxon>
        <taxon>campanulids</taxon>
        <taxon>Asterales</taxon>
        <taxon>Asteraceae</taxon>
        <taxon>Asteroideae</taxon>
        <taxon>Anthemideae</taxon>
        <taxon>Anthemidinae</taxon>
        <taxon>Tanacetum</taxon>
    </lineage>
</organism>
<reference evidence="1" key="1">
    <citation type="journal article" date="2019" name="Sci. Rep.">
        <title>Draft genome of Tanacetum cinerariifolium, the natural source of mosquito coil.</title>
        <authorList>
            <person name="Yamashiro T."/>
            <person name="Shiraishi A."/>
            <person name="Satake H."/>
            <person name="Nakayama K."/>
        </authorList>
    </citation>
    <scope>NUCLEOTIDE SEQUENCE</scope>
</reference>
<name>A0A699Q8R9_TANCI</name>
<evidence type="ECO:0000313" key="1">
    <source>
        <dbReference type="EMBL" id="GFC66068.1"/>
    </source>
</evidence>
<accession>A0A699Q8R9</accession>
<dbReference type="EMBL" id="BKCJ011009448">
    <property type="protein sequence ID" value="GFC66068.1"/>
    <property type="molecule type" value="Genomic_DNA"/>
</dbReference>